<dbReference type="PANTHER" id="PTHR45884:SF2">
    <property type="entry name" value="N-ACETYLTRANSFERASE ECO"/>
    <property type="match status" value="1"/>
</dbReference>
<evidence type="ECO:0000256" key="9">
    <source>
        <dbReference type="ARBA" id="ARBA00023315"/>
    </source>
</evidence>
<evidence type="ECO:0000259" key="11">
    <source>
        <dbReference type="Pfam" id="PF13878"/>
    </source>
</evidence>
<dbReference type="GO" id="GO:0007064">
    <property type="term" value="P:mitotic sister chromatid cohesion"/>
    <property type="evidence" value="ECO:0007669"/>
    <property type="project" value="TreeGrafter"/>
</dbReference>
<dbReference type="InterPro" id="IPR016181">
    <property type="entry name" value="Acyl_CoA_acyltransferase"/>
</dbReference>
<evidence type="ECO:0000256" key="7">
    <source>
        <dbReference type="ARBA" id="ARBA00023242"/>
    </source>
</evidence>
<dbReference type="InterPro" id="IPR028005">
    <property type="entry name" value="AcTrfase_ESCO_Znf_dom"/>
</dbReference>
<reference evidence="13" key="1">
    <citation type="submission" date="2022-01" db="EMBL/GenBank/DDBJ databases">
        <authorList>
            <person name="King R."/>
        </authorList>
    </citation>
    <scope>NUCLEOTIDE SEQUENCE</scope>
</reference>
<evidence type="ECO:0000256" key="4">
    <source>
        <dbReference type="ARBA" id="ARBA00022723"/>
    </source>
</evidence>
<feature type="region of interest" description="Disordered" evidence="10">
    <location>
        <begin position="1"/>
        <end position="57"/>
    </location>
</feature>
<feature type="compositionally biased region" description="Basic residues" evidence="10">
    <location>
        <begin position="20"/>
        <end position="29"/>
    </location>
</feature>
<feature type="domain" description="N-acetyltransferase ESCO zinc-finger" evidence="11">
    <location>
        <begin position="148"/>
        <end position="185"/>
    </location>
</feature>
<evidence type="ECO:0000313" key="14">
    <source>
        <dbReference type="Proteomes" id="UP001153712"/>
    </source>
</evidence>
<accession>A0A9P0DQZ7</accession>
<dbReference type="Pfam" id="PF13878">
    <property type="entry name" value="zf-C2H2_3"/>
    <property type="match status" value="1"/>
</dbReference>
<evidence type="ECO:0000259" key="12">
    <source>
        <dbReference type="Pfam" id="PF13880"/>
    </source>
</evidence>
<gene>
    <name evidence="13" type="ORF">PHYEVI_LOCUS5768</name>
</gene>
<feature type="compositionally biased region" description="Polar residues" evidence="10">
    <location>
        <begin position="1"/>
        <end position="11"/>
    </location>
</feature>
<dbReference type="GO" id="GO:0000785">
    <property type="term" value="C:chromatin"/>
    <property type="evidence" value="ECO:0007669"/>
    <property type="project" value="TreeGrafter"/>
</dbReference>
<evidence type="ECO:0000256" key="8">
    <source>
        <dbReference type="ARBA" id="ARBA00023306"/>
    </source>
</evidence>
<protein>
    <submittedName>
        <fullName evidence="13">Uncharacterized protein</fullName>
    </submittedName>
</protein>
<evidence type="ECO:0000313" key="13">
    <source>
        <dbReference type="EMBL" id="CAH1169200.1"/>
    </source>
</evidence>
<keyword evidence="14" id="KW-1185">Reference proteome</keyword>
<dbReference type="EMBL" id="OU900095">
    <property type="protein sequence ID" value="CAH1169200.1"/>
    <property type="molecule type" value="Genomic_DNA"/>
</dbReference>
<keyword evidence="5" id="KW-0863">Zinc-finger</keyword>
<keyword evidence="6" id="KW-0862">Zinc</keyword>
<dbReference type="AlphaFoldDB" id="A0A9P0DQZ7"/>
<organism evidence="13 14">
    <name type="scientific">Phyllotreta striolata</name>
    <name type="common">Striped flea beetle</name>
    <name type="synonym">Crioceris striolata</name>
    <dbReference type="NCBI Taxonomy" id="444603"/>
    <lineage>
        <taxon>Eukaryota</taxon>
        <taxon>Metazoa</taxon>
        <taxon>Ecdysozoa</taxon>
        <taxon>Arthropoda</taxon>
        <taxon>Hexapoda</taxon>
        <taxon>Insecta</taxon>
        <taxon>Pterygota</taxon>
        <taxon>Neoptera</taxon>
        <taxon>Endopterygota</taxon>
        <taxon>Coleoptera</taxon>
        <taxon>Polyphaga</taxon>
        <taxon>Cucujiformia</taxon>
        <taxon>Chrysomeloidea</taxon>
        <taxon>Chrysomelidae</taxon>
        <taxon>Galerucinae</taxon>
        <taxon>Alticini</taxon>
        <taxon>Phyllotreta</taxon>
    </lineage>
</organism>
<comment type="similarity">
    <text evidence="2">Belongs to the acetyltransferase family. ECO subfamily.</text>
</comment>
<proteinExistence type="inferred from homology"/>
<dbReference type="SUPFAM" id="SSF55729">
    <property type="entry name" value="Acyl-CoA N-acyltransferases (Nat)"/>
    <property type="match status" value="1"/>
</dbReference>
<evidence type="ECO:0000256" key="2">
    <source>
        <dbReference type="ARBA" id="ARBA00005816"/>
    </source>
</evidence>
<dbReference type="PANTHER" id="PTHR45884">
    <property type="entry name" value="N-ACETYLTRANSFERASE ECO"/>
    <property type="match status" value="1"/>
</dbReference>
<keyword evidence="4" id="KW-0479">Metal-binding</keyword>
<evidence type="ECO:0000256" key="3">
    <source>
        <dbReference type="ARBA" id="ARBA00022679"/>
    </source>
</evidence>
<dbReference type="GO" id="GO:0005634">
    <property type="term" value="C:nucleus"/>
    <property type="evidence" value="ECO:0007669"/>
    <property type="project" value="UniProtKB-SubCell"/>
</dbReference>
<evidence type="ECO:0000256" key="5">
    <source>
        <dbReference type="ARBA" id="ARBA00022771"/>
    </source>
</evidence>
<dbReference type="OrthoDB" id="428854at2759"/>
<dbReference type="Proteomes" id="UP001153712">
    <property type="component" value="Chromosome 2"/>
</dbReference>
<feature type="domain" description="N-acetyltransferase ESCO acetyl-transferase" evidence="12">
    <location>
        <begin position="288"/>
        <end position="355"/>
    </location>
</feature>
<keyword evidence="3" id="KW-0808">Transferase</keyword>
<keyword evidence="7" id="KW-0539">Nucleus</keyword>
<keyword evidence="9" id="KW-0012">Acyltransferase</keyword>
<keyword evidence="8" id="KW-0131">Cell cycle</keyword>
<evidence type="ECO:0000256" key="10">
    <source>
        <dbReference type="SAM" id="MobiDB-lite"/>
    </source>
</evidence>
<dbReference type="InterPro" id="IPR028009">
    <property type="entry name" value="ESCO_Acetyltransf_dom"/>
</dbReference>
<sequence>MGRTKSVTRSQKFGKLTKGITHKIHKPKNISRELFPNTPGTSQELEEPSLCNTPNDNQQNITLEIHHEDVKKVIVEYIPFAGQSPAETIPNNANPALNTIIQDGPSKENKPPFPIFTSGHKPKHEPVKTNTQKRLIKVKKFIKPARNQALLDFGQKKFGIVQCPRCEYVYDQGDPQDEMKHEDHHTGKRLLKFAGWRQERVIAEGEGERIIKILPQDSGIWRRKVVDLMEFIQRELGWHYIEFSLEKCQVFLYIRKKRIIGCLVATEMPHGYKLVSGTSDSYANVPCPIKCGIPRIWVAESCRGTGVGTQMMDVLKSHFLPDVSLENSDIAFAIPNEDCKEFAKKYFRNDNFLVYF</sequence>
<name>A0A9P0DQZ7_PHYSR</name>
<evidence type="ECO:0000256" key="6">
    <source>
        <dbReference type="ARBA" id="ARBA00022833"/>
    </source>
</evidence>
<evidence type="ECO:0000256" key="1">
    <source>
        <dbReference type="ARBA" id="ARBA00004123"/>
    </source>
</evidence>
<dbReference type="Pfam" id="PF13880">
    <property type="entry name" value="Acetyltransf_13"/>
    <property type="match status" value="1"/>
</dbReference>
<comment type="subcellular location">
    <subcellularLocation>
        <location evidence="1">Nucleus</location>
    </subcellularLocation>
</comment>
<dbReference type="GO" id="GO:0008270">
    <property type="term" value="F:zinc ion binding"/>
    <property type="evidence" value="ECO:0007669"/>
    <property type="project" value="UniProtKB-KW"/>
</dbReference>
<dbReference type="Gene3D" id="3.40.630.30">
    <property type="match status" value="1"/>
</dbReference>
<dbReference type="GO" id="GO:0061733">
    <property type="term" value="F:protein-lysine-acetyltransferase activity"/>
    <property type="evidence" value="ECO:0007669"/>
    <property type="project" value="TreeGrafter"/>
</dbReference>